<dbReference type="Proteomes" id="UP000886501">
    <property type="component" value="Unassembled WGS sequence"/>
</dbReference>
<comment type="caution">
    <text evidence="1">The sequence shown here is derived from an EMBL/GenBank/DDBJ whole genome shotgun (WGS) entry which is preliminary data.</text>
</comment>
<reference evidence="1" key="2">
    <citation type="journal article" date="2020" name="Nat. Commun.">
        <title>Large-scale genome sequencing of mycorrhizal fungi provides insights into the early evolution of symbiotic traits.</title>
        <authorList>
            <person name="Miyauchi S."/>
            <person name="Kiss E."/>
            <person name="Kuo A."/>
            <person name="Drula E."/>
            <person name="Kohler A."/>
            <person name="Sanchez-Garcia M."/>
            <person name="Morin E."/>
            <person name="Andreopoulos B."/>
            <person name="Barry K.W."/>
            <person name="Bonito G."/>
            <person name="Buee M."/>
            <person name="Carver A."/>
            <person name="Chen C."/>
            <person name="Cichocki N."/>
            <person name="Clum A."/>
            <person name="Culley D."/>
            <person name="Crous P.W."/>
            <person name="Fauchery L."/>
            <person name="Girlanda M."/>
            <person name="Hayes R.D."/>
            <person name="Keri Z."/>
            <person name="LaButti K."/>
            <person name="Lipzen A."/>
            <person name="Lombard V."/>
            <person name="Magnuson J."/>
            <person name="Maillard F."/>
            <person name="Murat C."/>
            <person name="Nolan M."/>
            <person name="Ohm R.A."/>
            <person name="Pangilinan J."/>
            <person name="Pereira M.F."/>
            <person name="Perotto S."/>
            <person name="Peter M."/>
            <person name="Pfister S."/>
            <person name="Riley R."/>
            <person name="Sitrit Y."/>
            <person name="Stielow J.B."/>
            <person name="Szollosi G."/>
            <person name="Zifcakova L."/>
            <person name="Stursova M."/>
            <person name="Spatafora J.W."/>
            <person name="Tedersoo L."/>
            <person name="Vaario L.M."/>
            <person name="Yamada A."/>
            <person name="Yan M."/>
            <person name="Wang P."/>
            <person name="Xu J."/>
            <person name="Bruns T."/>
            <person name="Baldrian P."/>
            <person name="Vilgalys R."/>
            <person name="Dunand C."/>
            <person name="Henrissat B."/>
            <person name="Grigoriev I.V."/>
            <person name="Hibbett D."/>
            <person name="Nagy L.G."/>
            <person name="Martin F.M."/>
        </authorList>
    </citation>
    <scope>NUCLEOTIDE SEQUENCE</scope>
    <source>
        <strain evidence="1">P2</strain>
    </source>
</reference>
<accession>A0ACB6ZRA4</accession>
<dbReference type="EMBL" id="MU117972">
    <property type="protein sequence ID" value="KAF9651930.1"/>
    <property type="molecule type" value="Genomic_DNA"/>
</dbReference>
<name>A0ACB6ZRA4_THEGA</name>
<proteinExistence type="predicted"/>
<protein>
    <submittedName>
        <fullName evidence="1">Uncharacterized protein</fullName>
    </submittedName>
</protein>
<sequence>MFIPRKVSRPNDVTRRLAATRPEFIQESTILQADLRSKGNPTDALPAASEELAALVHLAISKHSVWVNPELVSSDGGYVPLVRLIHESEGFTDMKTTPPEADVVRAIQKHLPDVLEARILVSPPQKFAWYPSGSRSDTTGGFEVRRKDSKTLRSESLRKQDWDAKTVYLEKLPTYIRSIAAVYRFVWSLLNSRRDCPFDAIQDVRLTAPLDGEVDSKRTFKGFAFVTLSSMDLVKQLLEDWPWSPDDRSTPASGRIPASAFADVTDARNYGVRIITKTRWEELRDEYLAYRVQLLDAVYEEDRKFGTGVQPKPGIAELGLLPPAPNDPSHSAAPQDYPRGCLVFARNIHTETNKTTLRKLFSSAVGFPQDILDYVDFNKGMDSCFLRIRSPKEASTLVEHFRINLLAQSAGLDADGVVPPAPTKHIVMELVEGKKEELYWEKVPEKARRQAIQNALGLSGDTDTPPGTHSLPSKRRRKG</sequence>
<gene>
    <name evidence="1" type="ORF">BDM02DRAFT_3110066</name>
</gene>
<evidence type="ECO:0000313" key="2">
    <source>
        <dbReference type="Proteomes" id="UP000886501"/>
    </source>
</evidence>
<keyword evidence="2" id="KW-1185">Reference proteome</keyword>
<evidence type="ECO:0000313" key="1">
    <source>
        <dbReference type="EMBL" id="KAF9651930.1"/>
    </source>
</evidence>
<reference evidence="1" key="1">
    <citation type="submission" date="2019-10" db="EMBL/GenBank/DDBJ databases">
        <authorList>
            <consortium name="DOE Joint Genome Institute"/>
            <person name="Kuo A."/>
            <person name="Miyauchi S."/>
            <person name="Kiss E."/>
            <person name="Drula E."/>
            <person name="Kohler A."/>
            <person name="Sanchez-Garcia M."/>
            <person name="Andreopoulos B."/>
            <person name="Barry K.W."/>
            <person name="Bonito G."/>
            <person name="Buee M."/>
            <person name="Carver A."/>
            <person name="Chen C."/>
            <person name="Cichocki N."/>
            <person name="Clum A."/>
            <person name="Culley D."/>
            <person name="Crous P.W."/>
            <person name="Fauchery L."/>
            <person name="Girlanda M."/>
            <person name="Hayes R."/>
            <person name="Keri Z."/>
            <person name="Labutti K."/>
            <person name="Lipzen A."/>
            <person name="Lombard V."/>
            <person name="Magnuson J."/>
            <person name="Maillard F."/>
            <person name="Morin E."/>
            <person name="Murat C."/>
            <person name="Nolan M."/>
            <person name="Ohm R."/>
            <person name="Pangilinan J."/>
            <person name="Pereira M."/>
            <person name="Perotto S."/>
            <person name="Peter M."/>
            <person name="Riley R."/>
            <person name="Sitrit Y."/>
            <person name="Stielow B."/>
            <person name="Szollosi G."/>
            <person name="Zifcakova L."/>
            <person name="Stursova M."/>
            <person name="Spatafora J.W."/>
            <person name="Tedersoo L."/>
            <person name="Vaario L.-M."/>
            <person name="Yamada A."/>
            <person name="Yan M."/>
            <person name="Wang P."/>
            <person name="Xu J."/>
            <person name="Bruns T."/>
            <person name="Baldrian P."/>
            <person name="Vilgalys R."/>
            <person name="Henrissat B."/>
            <person name="Grigoriev I.V."/>
            <person name="Hibbett D."/>
            <person name="Nagy L.G."/>
            <person name="Martin F.M."/>
        </authorList>
    </citation>
    <scope>NUCLEOTIDE SEQUENCE</scope>
    <source>
        <strain evidence="1">P2</strain>
    </source>
</reference>
<organism evidence="1 2">
    <name type="scientific">Thelephora ganbajun</name>
    <name type="common">Ganba fungus</name>
    <dbReference type="NCBI Taxonomy" id="370292"/>
    <lineage>
        <taxon>Eukaryota</taxon>
        <taxon>Fungi</taxon>
        <taxon>Dikarya</taxon>
        <taxon>Basidiomycota</taxon>
        <taxon>Agaricomycotina</taxon>
        <taxon>Agaricomycetes</taxon>
        <taxon>Thelephorales</taxon>
        <taxon>Thelephoraceae</taxon>
        <taxon>Thelephora</taxon>
    </lineage>
</organism>